<keyword evidence="7" id="KW-0067">ATP-binding</keyword>
<keyword evidence="4" id="KW-0808">Transferase</keyword>
<proteinExistence type="predicted"/>
<dbReference type="PANTHER" id="PTHR41523:SF8">
    <property type="entry name" value="ETHYLENE RESPONSE SENSOR PROTEIN"/>
    <property type="match status" value="1"/>
</dbReference>
<evidence type="ECO:0000256" key="4">
    <source>
        <dbReference type="ARBA" id="ARBA00022679"/>
    </source>
</evidence>
<evidence type="ECO:0000256" key="5">
    <source>
        <dbReference type="ARBA" id="ARBA00022741"/>
    </source>
</evidence>
<keyword evidence="5" id="KW-0547">Nucleotide-binding</keyword>
<comment type="catalytic activity">
    <reaction evidence="1">
        <text>ATP + protein L-histidine = ADP + protein N-phospho-L-histidine.</text>
        <dbReference type="EC" id="2.7.13.3"/>
    </reaction>
</comment>
<evidence type="ECO:0000256" key="6">
    <source>
        <dbReference type="ARBA" id="ARBA00022777"/>
    </source>
</evidence>
<dbReference type="Pfam" id="PF07568">
    <property type="entry name" value="HisKA_2"/>
    <property type="match status" value="1"/>
</dbReference>
<keyword evidence="8" id="KW-1133">Transmembrane helix</keyword>
<feature type="domain" description="HAMP" evidence="9">
    <location>
        <begin position="245"/>
        <end position="299"/>
    </location>
</feature>
<evidence type="ECO:0000256" key="3">
    <source>
        <dbReference type="ARBA" id="ARBA00022553"/>
    </source>
</evidence>
<dbReference type="GO" id="GO:0016301">
    <property type="term" value="F:kinase activity"/>
    <property type="evidence" value="ECO:0007669"/>
    <property type="project" value="UniProtKB-KW"/>
</dbReference>
<dbReference type="PROSITE" id="PS50885">
    <property type="entry name" value="HAMP"/>
    <property type="match status" value="1"/>
</dbReference>
<dbReference type="EMBL" id="JBDIZK010000002">
    <property type="protein sequence ID" value="MEN3746153.1"/>
    <property type="molecule type" value="Genomic_DNA"/>
</dbReference>
<evidence type="ECO:0000256" key="1">
    <source>
        <dbReference type="ARBA" id="ARBA00000085"/>
    </source>
</evidence>
<comment type="caution">
    <text evidence="10">The sequence shown here is derived from an EMBL/GenBank/DDBJ whole genome shotgun (WGS) entry which is preliminary data.</text>
</comment>
<dbReference type="Gene3D" id="3.30.450.20">
    <property type="entry name" value="PAS domain"/>
    <property type="match status" value="1"/>
</dbReference>
<evidence type="ECO:0000313" key="11">
    <source>
        <dbReference type="Proteomes" id="UP001427805"/>
    </source>
</evidence>
<dbReference type="InterPro" id="IPR011495">
    <property type="entry name" value="Sig_transdc_His_kin_sub2_dim/P"/>
</dbReference>
<keyword evidence="11" id="KW-1185">Reference proteome</keyword>
<keyword evidence="3" id="KW-0597">Phosphoprotein</keyword>
<sequence length="506" mass="54405">MPTGAKVFLILVASLLPLAVIAMLTNLRTTRFADAEAQARLSAAAQESSGALATTLANHVAELREGLGALERNPNDAPSCTRVAGALAAYSETGTRFSIADATGTVLCGRRLNLSSFAQPRAGEVRATVTGDGLALRVGGASGSSATVFYPAVALAQLARPSGFVPDYGSALVLEDGERLTLRALAKDSRVVRHETARTELGIEGLSLQMTMPGAPITGPLLIATALLIMMWLAAAAIGWFVVDRLLIRPLRRLRRIVRDYQPGEVIDPTIYGHLPAAEIRELGDTFRDISRTVQAHEAELAEGLVRQTRLTREVHHRVKNNLQVIASLINFHARGAKSVEATEAYASIQRRVDALAVVHRHHYAEMEETRGLELRSVIGELASNIRATAPDRTATLGITLEVEPFLVTQDTAVAVSFLLTEIIELAMSCNPAAQIRISMKGLPESNRATLRVVSPALIDSPQLAVLLDNRYSRVMTGLARQLRTQLHHDPLSGAYDTSIAVTGKP</sequence>
<feature type="transmembrane region" description="Helical" evidence="8">
    <location>
        <begin position="221"/>
        <end position="243"/>
    </location>
</feature>
<keyword evidence="8" id="KW-0472">Membrane</keyword>
<gene>
    <name evidence="10" type="ORF">TPR58_03155</name>
</gene>
<evidence type="ECO:0000259" key="9">
    <source>
        <dbReference type="PROSITE" id="PS50885"/>
    </source>
</evidence>
<dbReference type="EC" id="2.7.13.3" evidence="2"/>
<keyword evidence="8" id="KW-0812">Transmembrane</keyword>
<evidence type="ECO:0000256" key="8">
    <source>
        <dbReference type="SAM" id="Phobius"/>
    </source>
</evidence>
<reference evidence="10 11" key="1">
    <citation type="submission" date="2024-05" db="EMBL/GenBank/DDBJ databases">
        <title>Sphingomonas sp. HF-S3 16S ribosomal RNA gene Genome sequencing and assembly.</title>
        <authorList>
            <person name="Lee H."/>
        </authorList>
    </citation>
    <scope>NUCLEOTIDE SEQUENCE [LARGE SCALE GENOMIC DNA]</scope>
    <source>
        <strain evidence="10 11">HF-S3</strain>
    </source>
</reference>
<organism evidence="10 11">
    <name type="scientific">Sphingomonas rustica</name>
    <dbReference type="NCBI Taxonomy" id="3103142"/>
    <lineage>
        <taxon>Bacteria</taxon>
        <taxon>Pseudomonadati</taxon>
        <taxon>Pseudomonadota</taxon>
        <taxon>Alphaproteobacteria</taxon>
        <taxon>Sphingomonadales</taxon>
        <taxon>Sphingomonadaceae</taxon>
        <taxon>Sphingomonas</taxon>
    </lineage>
</organism>
<accession>A0ABV0B3J3</accession>
<keyword evidence="6 10" id="KW-0418">Kinase</keyword>
<evidence type="ECO:0000256" key="7">
    <source>
        <dbReference type="ARBA" id="ARBA00022840"/>
    </source>
</evidence>
<name>A0ABV0B3J3_9SPHN</name>
<evidence type="ECO:0000256" key="2">
    <source>
        <dbReference type="ARBA" id="ARBA00012438"/>
    </source>
</evidence>
<protein>
    <recommendedName>
        <fullName evidence="2">histidine kinase</fullName>
        <ecNumber evidence="2">2.7.13.3</ecNumber>
    </recommendedName>
</protein>
<dbReference type="InterPro" id="IPR003660">
    <property type="entry name" value="HAMP_dom"/>
</dbReference>
<evidence type="ECO:0000313" key="10">
    <source>
        <dbReference type="EMBL" id="MEN3746153.1"/>
    </source>
</evidence>
<dbReference type="PANTHER" id="PTHR41523">
    <property type="entry name" value="TWO-COMPONENT SYSTEM SENSOR PROTEIN"/>
    <property type="match status" value="1"/>
</dbReference>
<dbReference type="Proteomes" id="UP001427805">
    <property type="component" value="Unassembled WGS sequence"/>
</dbReference>